<dbReference type="PROSITE" id="PS51186">
    <property type="entry name" value="GNAT"/>
    <property type="match status" value="1"/>
</dbReference>
<keyword evidence="2" id="KW-0012">Acyltransferase</keyword>
<dbReference type="InterPro" id="IPR000182">
    <property type="entry name" value="GNAT_dom"/>
</dbReference>
<feature type="domain" description="N-acetyltransferase" evidence="3">
    <location>
        <begin position="1"/>
        <end position="142"/>
    </location>
</feature>
<reference evidence="4" key="2">
    <citation type="journal article" date="2021" name="Microbiome">
        <title>Successional dynamics and alternative stable states in a saline activated sludge microbial community over 9 years.</title>
        <authorList>
            <person name="Wang Y."/>
            <person name="Ye J."/>
            <person name="Ju F."/>
            <person name="Liu L."/>
            <person name="Boyd J.A."/>
            <person name="Deng Y."/>
            <person name="Parks D.H."/>
            <person name="Jiang X."/>
            <person name="Yin X."/>
            <person name="Woodcroft B.J."/>
            <person name="Tyson G.W."/>
            <person name="Hugenholtz P."/>
            <person name="Polz M.F."/>
            <person name="Zhang T."/>
        </authorList>
    </citation>
    <scope>NUCLEOTIDE SEQUENCE</scope>
    <source>
        <strain evidence="4">HKST-UBA17</strain>
    </source>
</reference>
<reference evidence="4" key="1">
    <citation type="submission" date="2020-04" db="EMBL/GenBank/DDBJ databases">
        <authorList>
            <person name="Zhang T."/>
        </authorList>
    </citation>
    <scope>NUCLEOTIDE SEQUENCE</scope>
    <source>
        <strain evidence="4">HKST-UBA17</strain>
    </source>
</reference>
<evidence type="ECO:0000259" key="3">
    <source>
        <dbReference type="PROSITE" id="PS51186"/>
    </source>
</evidence>
<evidence type="ECO:0000313" key="5">
    <source>
        <dbReference type="Proteomes" id="UP000741282"/>
    </source>
</evidence>
<keyword evidence="1" id="KW-0808">Transferase</keyword>
<gene>
    <name evidence="4" type="ORF">KC685_02290</name>
</gene>
<comment type="caution">
    <text evidence="4">The sequence shown here is derived from an EMBL/GenBank/DDBJ whole genome shotgun (WGS) entry which is preliminary data.</text>
</comment>
<dbReference type="GO" id="GO:0016747">
    <property type="term" value="F:acyltransferase activity, transferring groups other than amino-acyl groups"/>
    <property type="evidence" value="ECO:0007669"/>
    <property type="project" value="InterPro"/>
</dbReference>
<proteinExistence type="predicted"/>
<dbReference type="CDD" id="cd04301">
    <property type="entry name" value="NAT_SF"/>
    <property type="match status" value="1"/>
</dbReference>
<dbReference type="InterPro" id="IPR050680">
    <property type="entry name" value="YpeA/RimI_acetyltransf"/>
</dbReference>
<sequence>MKVTYTQQQDFEEWLKNKIRTYNNVNSKYHHEYRRDGSIQYINIKEHSERELIAGLHAQIYWKCMKIENLYVEDRHRRSGIGSKLLDCAIKIARSKNCSYIFLETYSFQALEFYMNFGFYIIGEIADYPPGESFYTMRLDLVDHT</sequence>
<protein>
    <submittedName>
        <fullName evidence="4">GNAT family N-acetyltransferase</fullName>
    </submittedName>
</protein>
<dbReference type="SUPFAM" id="SSF55729">
    <property type="entry name" value="Acyl-CoA N-acyltransferases (Nat)"/>
    <property type="match status" value="1"/>
</dbReference>
<dbReference type="InterPro" id="IPR016181">
    <property type="entry name" value="Acyl_CoA_acyltransferase"/>
</dbReference>
<dbReference type="PANTHER" id="PTHR43420">
    <property type="entry name" value="ACETYLTRANSFERASE"/>
    <property type="match status" value="1"/>
</dbReference>
<dbReference type="Proteomes" id="UP000741282">
    <property type="component" value="Unassembled WGS sequence"/>
</dbReference>
<dbReference type="PANTHER" id="PTHR43420:SF12">
    <property type="entry name" value="N-ACETYLTRANSFERASE DOMAIN-CONTAINING PROTEIN"/>
    <property type="match status" value="1"/>
</dbReference>
<evidence type="ECO:0000313" key="4">
    <source>
        <dbReference type="EMBL" id="MCA9376727.1"/>
    </source>
</evidence>
<accession>A0A955KWK9</accession>
<name>A0A955KWK9_9BACT</name>
<organism evidence="4 5">
    <name type="scientific">Candidatus Dojkabacteria bacterium</name>
    <dbReference type="NCBI Taxonomy" id="2099670"/>
    <lineage>
        <taxon>Bacteria</taxon>
        <taxon>Candidatus Dojkabacteria</taxon>
    </lineage>
</organism>
<evidence type="ECO:0000256" key="2">
    <source>
        <dbReference type="ARBA" id="ARBA00023315"/>
    </source>
</evidence>
<dbReference type="Pfam" id="PF00583">
    <property type="entry name" value="Acetyltransf_1"/>
    <property type="match status" value="1"/>
</dbReference>
<dbReference type="AlphaFoldDB" id="A0A955KWK9"/>
<dbReference type="Gene3D" id="3.40.630.30">
    <property type="match status" value="1"/>
</dbReference>
<evidence type="ECO:0000256" key="1">
    <source>
        <dbReference type="ARBA" id="ARBA00022679"/>
    </source>
</evidence>
<dbReference type="EMBL" id="JAGQLN010000006">
    <property type="protein sequence ID" value="MCA9376727.1"/>
    <property type="molecule type" value="Genomic_DNA"/>
</dbReference>